<dbReference type="InterPro" id="IPR007401">
    <property type="entry name" value="DUF454"/>
</dbReference>
<evidence type="ECO:0000313" key="5">
    <source>
        <dbReference type="Proteomes" id="UP000324870"/>
    </source>
</evidence>
<evidence type="ECO:0000256" key="1">
    <source>
        <dbReference type="SAM" id="Phobius"/>
    </source>
</evidence>
<reference evidence="2" key="2">
    <citation type="submission" date="2022-01" db="EMBL/GenBank/DDBJ databases">
        <title>Novel bile acid biosynthetic pathways are enriched in the microbiome of centenarians.</title>
        <authorList>
            <person name="Sato Y."/>
            <person name="Atarashi K."/>
            <person name="Plichta R.D."/>
            <person name="Arai Y."/>
            <person name="Sasajima S."/>
            <person name="Kearney M.S."/>
            <person name="Suda W."/>
            <person name="Takeshita K."/>
            <person name="Sasaki T."/>
            <person name="Okamoto S."/>
            <person name="Skelly N.A."/>
            <person name="Okamura Y."/>
            <person name="Vlamakis H."/>
            <person name="Li Y."/>
            <person name="Tanoue T."/>
            <person name="Takei H."/>
            <person name="Nittono H."/>
            <person name="Narushima S."/>
            <person name="Irie J."/>
            <person name="Itoh H."/>
            <person name="Moriya K."/>
            <person name="Sugiura Y."/>
            <person name="Suematsu M."/>
            <person name="Moritoki N."/>
            <person name="Shibata S."/>
            <person name="Littman R.D."/>
            <person name="Fischbach A.M."/>
            <person name="Uwamino Y."/>
            <person name="Inoue T."/>
            <person name="Honda A."/>
            <person name="Hattori M."/>
            <person name="Murai T."/>
            <person name="Xavier J.R."/>
            <person name="Hirose N."/>
            <person name="Honda K."/>
        </authorList>
    </citation>
    <scope>NUCLEOTIDE SEQUENCE</scope>
    <source>
        <strain evidence="2">CE91-St16</strain>
    </source>
</reference>
<reference evidence="3 5" key="1">
    <citation type="journal article" date="2019" name="Nat. Med.">
        <title>A library of human gut bacterial isolates paired with longitudinal multiomics data enables mechanistic microbiome research.</title>
        <authorList>
            <person name="Poyet M."/>
            <person name="Groussin M."/>
            <person name="Gibbons S.M."/>
            <person name="Avila-Pacheco J."/>
            <person name="Jiang X."/>
            <person name="Kearney S.M."/>
            <person name="Perrotta A.R."/>
            <person name="Berdy B."/>
            <person name="Zhao S."/>
            <person name="Lieberman T.D."/>
            <person name="Swanson P.K."/>
            <person name="Smith M."/>
            <person name="Roesemann S."/>
            <person name="Alexander J.E."/>
            <person name="Rich S.A."/>
            <person name="Livny J."/>
            <person name="Vlamakis H."/>
            <person name="Clish C."/>
            <person name="Bullock K."/>
            <person name="Deik A."/>
            <person name="Scott J."/>
            <person name="Pierce K.A."/>
            <person name="Xavier R.J."/>
            <person name="Alm E.J."/>
        </authorList>
    </citation>
    <scope>NUCLEOTIDE SEQUENCE [LARGE SCALE GENOMIC DNA]</scope>
    <source>
        <strain evidence="3 5">BIOML-A1</strain>
    </source>
</reference>
<comment type="caution">
    <text evidence="4">The sequence shown here is derived from an EMBL/GenBank/DDBJ whole genome shotgun (WGS) entry which is preliminary data.</text>
</comment>
<dbReference type="Proteomes" id="UP001055105">
    <property type="component" value="Unassembled WGS sequence"/>
</dbReference>
<dbReference type="OMA" id="FFARATW"/>
<evidence type="ECO:0000313" key="6">
    <source>
        <dbReference type="Proteomes" id="UP001181347"/>
    </source>
</evidence>
<dbReference type="AlphaFoldDB" id="A0A5B5VQM0"/>
<dbReference type="EMBL" id="BQOL01000001">
    <property type="protein sequence ID" value="GKI17518.1"/>
    <property type="molecule type" value="Genomic_DNA"/>
</dbReference>
<dbReference type="Pfam" id="PF04304">
    <property type="entry name" value="DUF454"/>
    <property type="match status" value="1"/>
</dbReference>
<dbReference type="Proteomes" id="UP000324870">
    <property type="component" value="Unassembled WGS sequence"/>
</dbReference>
<dbReference type="PIRSF" id="PIRSF016789">
    <property type="entry name" value="DUF454"/>
    <property type="match status" value="1"/>
</dbReference>
<dbReference type="GeneID" id="79838185"/>
<protein>
    <submittedName>
        <fullName evidence="3">DUF454 domain-containing protein</fullName>
    </submittedName>
    <submittedName>
        <fullName evidence="4">YbaN family protein</fullName>
    </submittedName>
</protein>
<accession>A0A5B5VQM0</accession>
<feature type="transmembrane region" description="Helical" evidence="1">
    <location>
        <begin position="98"/>
        <end position="119"/>
    </location>
</feature>
<dbReference type="GO" id="GO:0005886">
    <property type="term" value="C:plasma membrane"/>
    <property type="evidence" value="ECO:0007669"/>
    <property type="project" value="TreeGrafter"/>
</dbReference>
<keyword evidence="1" id="KW-0472">Membrane</keyword>
<keyword evidence="5" id="KW-1185">Reference proteome</keyword>
<proteinExistence type="predicted"/>
<feature type="transmembrane region" description="Helical" evidence="1">
    <location>
        <begin position="43"/>
        <end position="62"/>
    </location>
</feature>
<dbReference type="PANTHER" id="PTHR35813:SF1">
    <property type="entry name" value="INNER MEMBRANE PROTEIN YBAN"/>
    <property type="match status" value="1"/>
</dbReference>
<sequence length="121" mass="13509">MKFFLAALGCLSFVLGVVGIFVPLLPTTPFLLLSAALWVRSSPRLYDWLLAHPCLGGYVRNFRENRAIPLRAKIVSLTLMWGTMLYCVFAPLSGWWWAQAALLAVAVGVTWHILSFATLKK</sequence>
<name>A0A5B5VQM0_9BACT</name>
<gene>
    <name evidence="2" type="ORF">CE91St16_04260</name>
    <name evidence="3" type="ORF">F2A26_06570</name>
    <name evidence="4" type="ORF">RVH17_07085</name>
</gene>
<dbReference type="PANTHER" id="PTHR35813">
    <property type="entry name" value="INNER MEMBRANE PROTEIN YBAN"/>
    <property type="match status" value="1"/>
</dbReference>
<keyword evidence="1" id="KW-1133">Transmembrane helix</keyword>
<feature type="transmembrane region" description="Helical" evidence="1">
    <location>
        <begin position="74"/>
        <end position="92"/>
    </location>
</feature>
<keyword evidence="1" id="KW-0812">Transmembrane</keyword>
<evidence type="ECO:0000313" key="2">
    <source>
        <dbReference type="EMBL" id="GKI17518.1"/>
    </source>
</evidence>
<dbReference type="EMBL" id="JAWDES010000005">
    <property type="protein sequence ID" value="MDU0259875.1"/>
    <property type="molecule type" value="Genomic_DNA"/>
</dbReference>
<evidence type="ECO:0000313" key="4">
    <source>
        <dbReference type="EMBL" id="MDU0259875.1"/>
    </source>
</evidence>
<organism evidence="4 6">
    <name type="scientific">Alistipes finegoldii</name>
    <dbReference type="NCBI Taxonomy" id="214856"/>
    <lineage>
        <taxon>Bacteria</taxon>
        <taxon>Pseudomonadati</taxon>
        <taxon>Bacteroidota</taxon>
        <taxon>Bacteroidia</taxon>
        <taxon>Bacteroidales</taxon>
        <taxon>Rikenellaceae</taxon>
        <taxon>Alistipes</taxon>
    </lineage>
</organism>
<reference evidence="4" key="3">
    <citation type="submission" date="2023-10" db="EMBL/GenBank/DDBJ databases">
        <title>Genome Sequence of the Bacteria from From Gut Wall in Crohn's Disease.</title>
        <authorList>
            <person name="Rodriguez-Palacios A."/>
        </authorList>
    </citation>
    <scope>NUCLEOTIDE SEQUENCE</scope>
    <source>
        <strain evidence="4">CavFT-hAR58</strain>
    </source>
</reference>
<evidence type="ECO:0000313" key="3">
    <source>
        <dbReference type="EMBL" id="KAA3159697.1"/>
    </source>
</evidence>
<dbReference type="EMBL" id="VVND01000007">
    <property type="protein sequence ID" value="KAA3159697.1"/>
    <property type="molecule type" value="Genomic_DNA"/>
</dbReference>
<dbReference type="RefSeq" id="WP_014776039.1">
    <property type="nucleotide sequence ID" value="NZ_AP025581.1"/>
</dbReference>
<dbReference type="Proteomes" id="UP001181347">
    <property type="component" value="Unassembled WGS sequence"/>
</dbReference>